<evidence type="ECO:0000256" key="4">
    <source>
        <dbReference type="ARBA" id="ARBA00022490"/>
    </source>
</evidence>
<dbReference type="GO" id="GO:0000408">
    <property type="term" value="C:EKC/KEOPS complex"/>
    <property type="evidence" value="ECO:0007669"/>
    <property type="project" value="TreeGrafter"/>
</dbReference>
<feature type="compositionally biased region" description="Basic and acidic residues" evidence="10">
    <location>
        <begin position="8"/>
        <end position="26"/>
    </location>
</feature>
<keyword evidence="5" id="KW-0819">tRNA processing</keyword>
<comment type="subcellular location">
    <subcellularLocation>
        <location evidence="2">Cytoplasm</location>
    </subcellularLocation>
    <subcellularLocation>
        <location evidence="1">Nucleus</location>
    </subcellularLocation>
</comment>
<dbReference type="GeneID" id="103731248"/>
<evidence type="ECO:0000256" key="10">
    <source>
        <dbReference type="SAM" id="MobiDB-lite"/>
    </source>
</evidence>
<evidence type="ECO:0000313" key="11">
    <source>
        <dbReference type="Ensembl" id="ENSNGAP00000026364.1"/>
    </source>
</evidence>
<evidence type="ECO:0000256" key="5">
    <source>
        <dbReference type="ARBA" id="ARBA00022694"/>
    </source>
</evidence>
<proteinExistence type="inferred from homology"/>
<comment type="similarity">
    <text evidence="3">Belongs to the CTAG/PCC1 family.</text>
</comment>
<feature type="compositionally biased region" description="Low complexity" evidence="10">
    <location>
        <begin position="67"/>
        <end position="88"/>
    </location>
</feature>
<comment type="function">
    <text evidence="7">Component of the EKC/KEOPS complex that is required for the formation of a threonylcarbamoyl group on adenosine at position 37 (t(6)A37) in tRNAs that read codons beginning with adenine. The complex is probably involved in the transfer of the threonylcarbamoyl moiety of threonylcarbamoyl-AMP (TC-AMP) to the N6 group of A37. LAGE3 functions as a dimerization module for the complex.</text>
</comment>
<evidence type="ECO:0000313" key="12">
    <source>
        <dbReference type="Proteomes" id="UP000694381"/>
    </source>
</evidence>
<keyword evidence="6" id="KW-0539">Nucleus</keyword>
<dbReference type="GO" id="GO:0008033">
    <property type="term" value="P:tRNA processing"/>
    <property type="evidence" value="ECO:0007669"/>
    <property type="project" value="UniProtKB-KW"/>
</dbReference>
<evidence type="ECO:0000256" key="8">
    <source>
        <dbReference type="ARBA" id="ARBA00062157"/>
    </source>
</evidence>
<dbReference type="PANTHER" id="PTHR31283">
    <property type="entry name" value="EKC/KEOPS COMPLEX SUBUNIT PCC1 FAMILY MEMBER"/>
    <property type="match status" value="1"/>
</dbReference>
<dbReference type="KEGG" id="ngi:103731248"/>
<evidence type="ECO:0000256" key="9">
    <source>
        <dbReference type="ARBA" id="ARBA00076355"/>
    </source>
</evidence>
<organism evidence="11 12">
    <name type="scientific">Nannospalax galili</name>
    <name type="common">Northern Israeli blind subterranean mole rat</name>
    <name type="synonym">Spalax galili</name>
    <dbReference type="NCBI Taxonomy" id="1026970"/>
    <lineage>
        <taxon>Eukaryota</taxon>
        <taxon>Metazoa</taxon>
        <taxon>Chordata</taxon>
        <taxon>Craniata</taxon>
        <taxon>Vertebrata</taxon>
        <taxon>Euteleostomi</taxon>
        <taxon>Mammalia</taxon>
        <taxon>Eutheria</taxon>
        <taxon>Euarchontoglires</taxon>
        <taxon>Glires</taxon>
        <taxon>Rodentia</taxon>
        <taxon>Myomorpha</taxon>
        <taxon>Muroidea</taxon>
        <taxon>Spalacidae</taxon>
        <taxon>Spalacinae</taxon>
        <taxon>Nannospalax</taxon>
    </lineage>
</organism>
<evidence type="ECO:0000256" key="7">
    <source>
        <dbReference type="ARBA" id="ARBA00053047"/>
    </source>
</evidence>
<evidence type="ECO:0000256" key="3">
    <source>
        <dbReference type="ARBA" id="ARBA00007073"/>
    </source>
</evidence>
<dbReference type="GO" id="GO:0070525">
    <property type="term" value="P:tRNA threonylcarbamoyladenosine metabolic process"/>
    <property type="evidence" value="ECO:0007669"/>
    <property type="project" value="TreeGrafter"/>
</dbReference>
<name>A0A8C6S2V5_NANGA</name>
<protein>
    <recommendedName>
        <fullName evidence="9">L antigen family member 3</fullName>
    </recommendedName>
</protein>
<dbReference type="Ensembl" id="ENSNGAT00000032094.1">
    <property type="protein sequence ID" value="ENSNGAP00000026364.1"/>
    <property type="gene ID" value="ENSNGAG00000024034.1"/>
</dbReference>
<evidence type="ECO:0000256" key="1">
    <source>
        <dbReference type="ARBA" id="ARBA00004123"/>
    </source>
</evidence>
<dbReference type="OMA" id="QRSIAFC"/>
<evidence type="ECO:0000256" key="6">
    <source>
        <dbReference type="ARBA" id="ARBA00023242"/>
    </source>
</evidence>
<dbReference type="OrthoDB" id="9629153at2759"/>
<evidence type="ECO:0000256" key="2">
    <source>
        <dbReference type="ARBA" id="ARBA00004496"/>
    </source>
</evidence>
<dbReference type="Proteomes" id="UP000694381">
    <property type="component" value="Unassembled WGS sequence"/>
</dbReference>
<feature type="compositionally biased region" description="Low complexity" evidence="10">
    <location>
        <begin position="46"/>
        <end position="61"/>
    </location>
</feature>
<dbReference type="Gene3D" id="3.30.310.50">
    <property type="entry name" value="Alpha-D-phosphohexomutase, C-terminal domain"/>
    <property type="match status" value="1"/>
</dbReference>
<dbReference type="Pfam" id="PF09341">
    <property type="entry name" value="Pcc1"/>
    <property type="match status" value="1"/>
</dbReference>
<reference evidence="11" key="1">
    <citation type="submission" date="2025-08" db="UniProtKB">
        <authorList>
            <consortium name="Ensembl"/>
        </authorList>
    </citation>
    <scope>IDENTIFICATION</scope>
</reference>
<dbReference type="GO" id="GO:0005634">
    <property type="term" value="C:nucleus"/>
    <property type="evidence" value="ECO:0007669"/>
    <property type="project" value="UniProtKB-SubCell"/>
</dbReference>
<accession>A0A8C6S2V5</accession>
<feature type="compositionally biased region" description="Low complexity" evidence="10">
    <location>
        <begin position="27"/>
        <end position="38"/>
    </location>
</feature>
<keyword evidence="12" id="KW-1185">Reference proteome</keyword>
<sequence length="198" mass="20831">MQNPGEGAADRASGEEGEDGQRRSRSPDAQASSQSSAPEGSHGNLPQPSGGQASGSQAAPSSPSPGHPVGSGAAVEEAAAPPEGEQAPLVPGPSGDTATATRNRLLEFSVAVPFRSPVEADMARRSLIANAQRQQVTIQPEFTVNDSTLTVRWTTEDPVLFRIYINAFLEQLALVMRNIQRLELVAVVKRGRGRSNKP</sequence>
<dbReference type="AlphaFoldDB" id="A0A8C6S2V5"/>
<dbReference type="RefSeq" id="XP_008827838.1">
    <property type="nucleotide sequence ID" value="XM_008829616.1"/>
</dbReference>
<dbReference type="GO" id="GO:0005737">
    <property type="term" value="C:cytoplasm"/>
    <property type="evidence" value="ECO:0007669"/>
    <property type="project" value="UniProtKB-SubCell"/>
</dbReference>
<dbReference type="FunFam" id="3.30.310.50:FF:000005">
    <property type="entry name" value="L antigen family member 3"/>
    <property type="match status" value="1"/>
</dbReference>
<feature type="region of interest" description="Disordered" evidence="10">
    <location>
        <begin position="1"/>
        <end position="99"/>
    </location>
</feature>
<dbReference type="GeneTree" id="ENSGT00410000025802"/>
<keyword evidence="4" id="KW-0963">Cytoplasm</keyword>
<dbReference type="PANTHER" id="PTHR31283:SF16">
    <property type="entry name" value="CTAG2 LIKE 2"/>
    <property type="match status" value="1"/>
</dbReference>
<dbReference type="InterPro" id="IPR015419">
    <property type="entry name" value="CTAG/Pcc1"/>
</dbReference>
<reference evidence="11" key="2">
    <citation type="submission" date="2025-09" db="UniProtKB">
        <authorList>
            <consortium name="Ensembl"/>
        </authorList>
    </citation>
    <scope>IDENTIFICATION</scope>
</reference>
<gene>
    <name evidence="11" type="primary">LOC103731248</name>
</gene>
<comment type="subunit">
    <text evidence="8">Component of the EKC/KEOPS complex composed of at least GON7, TP53RK, TPRKB, OSGEP and LAGE3; the whole complex dimerizes.</text>
</comment>